<evidence type="ECO:0000313" key="3">
    <source>
        <dbReference type="Proteomes" id="UP000070344"/>
    </source>
</evidence>
<accession>A0A133V0C0</accession>
<evidence type="ECO:0000313" key="2">
    <source>
        <dbReference type="EMBL" id="KXA99880.1"/>
    </source>
</evidence>
<feature type="region of interest" description="Disordered" evidence="1">
    <location>
        <begin position="52"/>
        <end position="105"/>
    </location>
</feature>
<dbReference type="EMBL" id="LHXV01000065">
    <property type="protein sequence ID" value="KXA99880.1"/>
    <property type="molecule type" value="Genomic_DNA"/>
</dbReference>
<keyword evidence="3" id="KW-1185">Reference proteome</keyword>
<proteinExistence type="predicted"/>
<organism evidence="2 3">
    <name type="scientific">candidate division MSBL1 archaeon SCGC-AAA259O05</name>
    <dbReference type="NCBI Taxonomy" id="1698271"/>
    <lineage>
        <taxon>Archaea</taxon>
        <taxon>Methanobacteriati</taxon>
        <taxon>Methanobacteriota</taxon>
        <taxon>candidate division MSBL1</taxon>
    </lineage>
</organism>
<dbReference type="Proteomes" id="UP000070344">
    <property type="component" value="Unassembled WGS sequence"/>
</dbReference>
<gene>
    <name evidence="2" type="ORF">AKJ41_04735</name>
</gene>
<name>A0A133V0C0_9EURY</name>
<feature type="compositionally biased region" description="Basic and acidic residues" evidence="1">
    <location>
        <begin position="63"/>
        <end position="90"/>
    </location>
</feature>
<reference evidence="2 3" key="1">
    <citation type="journal article" date="2016" name="Sci. Rep.">
        <title>Metabolic traits of an uncultured archaeal lineage -MSBL1- from brine pools of the Red Sea.</title>
        <authorList>
            <person name="Mwirichia R."/>
            <person name="Alam I."/>
            <person name="Rashid M."/>
            <person name="Vinu M."/>
            <person name="Ba-Alawi W."/>
            <person name="Anthony Kamau A."/>
            <person name="Kamanda Ngugi D."/>
            <person name="Goker M."/>
            <person name="Klenk H.P."/>
            <person name="Bajic V."/>
            <person name="Stingl U."/>
        </authorList>
    </citation>
    <scope>NUCLEOTIDE SEQUENCE [LARGE SCALE GENOMIC DNA]</scope>
    <source>
        <strain evidence="2">SCGC-AAA259O05</strain>
    </source>
</reference>
<evidence type="ECO:0000256" key="1">
    <source>
        <dbReference type="SAM" id="MobiDB-lite"/>
    </source>
</evidence>
<protein>
    <submittedName>
        <fullName evidence="2">Uncharacterized protein</fullName>
    </submittedName>
</protein>
<sequence>MDDWFDKEMKRLMKKFDGMFQRMMTPPGKQNLEPDKDFKTFEKKGPGFHMKGGIFNLRMGPRNSDRAATRKLGEDKKAEVVEEEKEEPRKLALRRFKEKSKGDEE</sequence>
<dbReference type="AlphaFoldDB" id="A0A133V0C0"/>
<comment type="caution">
    <text evidence="2">The sequence shown here is derived from an EMBL/GenBank/DDBJ whole genome shotgun (WGS) entry which is preliminary data.</text>
</comment>